<sequence length="121" mass="14023">MYNELEKSMREEYSKAAKNSKTKGGIHWNSKPHRNMKTSKLDSSFQYLKHWKVYHQGSGNRSPSKHHPTYKKYIIKEGKILHTQDPKYQSSLRRALVSTVPAHTQRSAGRVIALMRMALSP</sequence>
<feature type="region of interest" description="Disordered" evidence="1">
    <location>
        <begin position="1"/>
        <end position="35"/>
    </location>
</feature>
<evidence type="ECO:0000256" key="1">
    <source>
        <dbReference type="SAM" id="MobiDB-lite"/>
    </source>
</evidence>
<gene>
    <name evidence="2" type="ORF">DSPE1174_LOCUS33944</name>
</gene>
<dbReference type="EMBL" id="HBGS01064952">
    <property type="protein sequence ID" value="CAD9501359.1"/>
    <property type="molecule type" value="Transcribed_RNA"/>
</dbReference>
<proteinExistence type="predicted"/>
<feature type="compositionally biased region" description="Basic and acidic residues" evidence="1">
    <location>
        <begin position="1"/>
        <end position="15"/>
    </location>
</feature>
<name>A0A7S2HVW6_9STRA</name>
<organism evidence="2">
    <name type="scientific">Octactis speculum</name>
    <dbReference type="NCBI Taxonomy" id="3111310"/>
    <lineage>
        <taxon>Eukaryota</taxon>
        <taxon>Sar</taxon>
        <taxon>Stramenopiles</taxon>
        <taxon>Ochrophyta</taxon>
        <taxon>Dictyochophyceae</taxon>
        <taxon>Dictyochales</taxon>
        <taxon>Dictyochaceae</taxon>
        <taxon>Octactis</taxon>
    </lineage>
</organism>
<reference evidence="2" key="1">
    <citation type="submission" date="2021-01" db="EMBL/GenBank/DDBJ databases">
        <authorList>
            <person name="Corre E."/>
            <person name="Pelletier E."/>
            <person name="Niang G."/>
            <person name="Scheremetjew M."/>
            <person name="Finn R."/>
            <person name="Kale V."/>
            <person name="Holt S."/>
            <person name="Cochrane G."/>
            <person name="Meng A."/>
            <person name="Brown T."/>
            <person name="Cohen L."/>
        </authorList>
    </citation>
    <scope>NUCLEOTIDE SEQUENCE</scope>
    <source>
        <strain evidence="2">CCMP1381</strain>
    </source>
</reference>
<protein>
    <submittedName>
        <fullName evidence="2">Uncharacterized protein</fullName>
    </submittedName>
</protein>
<accession>A0A7S2HVW6</accession>
<evidence type="ECO:0000313" key="2">
    <source>
        <dbReference type="EMBL" id="CAD9501359.1"/>
    </source>
</evidence>
<dbReference type="AlphaFoldDB" id="A0A7S2HVW6"/>